<feature type="compositionally biased region" description="Low complexity" evidence="1">
    <location>
        <begin position="225"/>
        <end position="261"/>
    </location>
</feature>
<gene>
    <name evidence="2" type="ORF">HMPREF1541_03391</name>
</gene>
<protein>
    <submittedName>
        <fullName evidence="2">Uncharacterized protein</fullName>
    </submittedName>
</protein>
<sequence>MCHVHFGYYWVCWVCQKREFEILHSGHKTEEPHLNIDCTCDTEHIYAKCLCHLPEQQLPDGTVIRRNQWHSKLFLRSHPLCEDPLSDWLLEQYDRDIAEGRSPDPYIHPMRFHDRPNEGFNAGANVVHIDWPHTNLKTWQHNHWSDITDQRREDAIARAKQYFRALGLQGTMEVALEEAKARDYDAEEEAQENEMRRRSRSRSRSDAEERSDVHDDTSGALEGDSQVSESQVSSSSVTGTSITESSAVAASSTTGTESSVAYADRHRR</sequence>
<name>W2RYQ7_CYPE1</name>
<evidence type="ECO:0000256" key="1">
    <source>
        <dbReference type="SAM" id="MobiDB-lite"/>
    </source>
</evidence>
<feature type="region of interest" description="Disordered" evidence="1">
    <location>
        <begin position="181"/>
        <end position="268"/>
    </location>
</feature>
<reference evidence="2 3" key="1">
    <citation type="submission" date="2013-03" db="EMBL/GenBank/DDBJ databases">
        <title>The Genome Sequence of Phialophora europaea CBS 101466.</title>
        <authorList>
            <consortium name="The Broad Institute Genomics Platform"/>
            <person name="Cuomo C."/>
            <person name="de Hoog S."/>
            <person name="Gorbushina A."/>
            <person name="Walker B."/>
            <person name="Young S.K."/>
            <person name="Zeng Q."/>
            <person name="Gargeya S."/>
            <person name="Fitzgerald M."/>
            <person name="Haas B."/>
            <person name="Abouelleil A."/>
            <person name="Allen A.W."/>
            <person name="Alvarado L."/>
            <person name="Arachchi H.M."/>
            <person name="Berlin A.M."/>
            <person name="Chapman S.B."/>
            <person name="Gainer-Dewar J."/>
            <person name="Goldberg J."/>
            <person name="Griggs A."/>
            <person name="Gujja S."/>
            <person name="Hansen M."/>
            <person name="Howarth C."/>
            <person name="Imamovic A."/>
            <person name="Ireland A."/>
            <person name="Larimer J."/>
            <person name="McCowan C."/>
            <person name="Murphy C."/>
            <person name="Pearson M."/>
            <person name="Poon T.W."/>
            <person name="Priest M."/>
            <person name="Roberts A."/>
            <person name="Saif S."/>
            <person name="Shea T."/>
            <person name="Sisk P."/>
            <person name="Sykes S."/>
            <person name="Wortman J."/>
            <person name="Nusbaum C."/>
            <person name="Birren B."/>
        </authorList>
    </citation>
    <scope>NUCLEOTIDE SEQUENCE [LARGE SCALE GENOMIC DNA]</scope>
    <source>
        <strain evidence="2 3">CBS 101466</strain>
    </source>
</reference>
<feature type="compositionally biased region" description="Basic and acidic residues" evidence="1">
    <location>
        <begin position="203"/>
        <end position="217"/>
    </location>
</feature>
<proteinExistence type="predicted"/>
<dbReference type="EMBL" id="KB822719">
    <property type="protein sequence ID" value="ETN41455.1"/>
    <property type="molecule type" value="Genomic_DNA"/>
</dbReference>
<evidence type="ECO:0000313" key="2">
    <source>
        <dbReference type="EMBL" id="ETN41455.1"/>
    </source>
</evidence>
<dbReference type="InParanoid" id="W2RYQ7"/>
<dbReference type="GeneID" id="19970730"/>
<dbReference type="AlphaFoldDB" id="W2RYQ7"/>
<organism evidence="2 3">
    <name type="scientific">Cyphellophora europaea (strain CBS 101466)</name>
    <name type="common">Phialophora europaea</name>
    <dbReference type="NCBI Taxonomy" id="1220924"/>
    <lineage>
        <taxon>Eukaryota</taxon>
        <taxon>Fungi</taxon>
        <taxon>Dikarya</taxon>
        <taxon>Ascomycota</taxon>
        <taxon>Pezizomycotina</taxon>
        <taxon>Eurotiomycetes</taxon>
        <taxon>Chaetothyriomycetidae</taxon>
        <taxon>Chaetothyriales</taxon>
        <taxon>Cyphellophoraceae</taxon>
        <taxon>Cyphellophora</taxon>
    </lineage>
</organism>
<keyword evidence="3" id="KW-1185">Reference proteome</keyword>
<evidence type="ECO:0000313" key="3">
    <source>
        <dbReference type="Proteomes" id="UP000030752"/>
    </source>
</evidence>
<dbReference type="Proteomes" id="UP000030752">
    <property type="component" value="Unassembled WGS sequence"/>
</dbReference>
<dbReference type="VEuPathDB" id="FungiDB:HMPREF1541_03391"/>
<dbReference type="RefSeq" id="XP_008715964.1">
    <property type="nucleotide sequence ID" value="XM_008717742.1"/>
</dbReference>
<accession>W2RYQ7</accession>
<dbReference type="HOGENOM" id="CLU_1038357_0_0_1"/>